<dbReference type="FunFam" id="3.30.70.270:FF:000001">
    <property type="entry name" value="Diguanylate cyclase domain protein"/>
    <property type="match status" value="1"/>
</dbReference>
<dbReference type="PANTHER" id="PTHR45138">
    <property type="entry name" value="REGULATORY COMPONENTS OF SENSORY TRANSDUCTION SYSTEM"/>
    <property type="match status" value="1"/>
</dbReference>
<dbReference type="RefSeq" id="WP_006037748.1">
    <property type="nucleotide sequence ID" value="NZ_AEDD01000004.1"/>
</dbReference>
<feature type="transmembrane region" description="Helical" evidence="6">
    <location>
        <begin position="300"/>
        <end position="318"/>
    </location>
</feature>
<dbReference type="CDD" id="cd01949">
    <property type="entry name" value="GGDEF"/>
    <property type="match status" value="1"/>
</dbReference>
<reference evidence="8 9" key="1">
    <citation type="submission" date="2010-07" db="EMBL/GenBank/DDBJ databases">
        <title>The draft genome of Paenibacillus curdlanolyticus YK9.</title>
        <authorList>
            <consortium name="US DOE Joint Genome Institute (JGI-PGF)"/>
            <person name="Lucas S."/>
            <person name="Copeland A."/>
            <person name="Lapidus A."/>
            <person name="Cheng J.-F."/>
            <person name="Bruce D."/>
            <person name="Goodwin L."/>
            <person name="Pitluck S."/>
            <person name="Land M.L."/>
            <person name="Hauser L."/>
            <person name="Chang Y.-J."/>
            <person name="Jeffries C."/>
            <person name="Anderson I.J."/>
            <person name="Johnson E."/>
            <person name="Loganathan U."/>
            <person name="Mulhopadhyay B."/>
            <person name="Kyrpides N."/>
            <person name="Woyke T.J."/>
        </authorList>
    </citation>
    <scope>NUCLEOTIDE SEQUENCE [LARGE SCALE GENOMIC DNA]</scope>
    <source>
        <strain evidence="8 9">YK9</strain>
    </source>
</reference>
<evidence type="ECO:0000256" key="4">
    <source>
        <dbReference type="ARBA" id="ARBA00022989"/>
    </source>
</evidence>
<dbReference type="OrthoDB" id="9759607at2"/>
<keyword evidence="3 6" id="KW-0812">Transmembrane</keyword>
<evidence type="ECO:0000256" key="1">
    <source>
        <dbReference type="ARBA" id="ARBA00004651"/>
    </source>
</evidence>
<keyword evidence="5 6" id="KW-0472">Membrane</keyword>
<keyword evidence="2" id="KW-1003">Cell membrane</keyword>
<dbReference type="SMART" id="SM00267">
    <property type="entry name" value="GGDEF"/>
    <property type="match status" value="1"/>
</dbReference>
<evidence type="ECO:0000256" key="2">
    <source>
        <dbReference type="ARBA" id="ARBA00022475"/>
    </source>
</evidence>
<dbReference type="CDD" id="cd18773">
    <property type="entry name" value="PDC1_HK_sensor"/>
    <property type="match status" value="1"/>
</dbReference>
<dbReference type="GO" id="GO:0052621">
    <property type="term" value="F:diguanylate cyclase activity"/>
    <property type="evidence" value="ECO:0007669"/>
    <property type="project" value="TreeGrafter"/>
</dbReference>
<dbReference type="eggNOG" id="COG2199">
    <property type="taxonomic scope" value="Bacteria"/>
</dbReference>
<dbReference type="InterPro" id="IPR043128">
    <property type="entry name" value="Rev_trsase/Diguanyl_cyclase"/>
</dbReference>
<dbReference type="NCBIfam" id="TIGR00254">
    <property type="entry name" value="GGDEF"/>
    <property type="match status" value="1"/>
</dbReference>
<dbReference type="CDD" id="cd12912">
    <property type="entry name" value="PDC2_MCP_like"/>
    <property type="match status" value="1"/>
</dbReference>
<evidence type="ECO:0000256" key="3">
    <source>
        <dbReference type="ARBA" id="ARBA00022692"/>
    </source>
</evidence>
<dbReference type="EMBL" id="AEDD01000004">
    <property type="protein sequence ID" value="EFM11291.1"/>
    <property type="molecule type" value="Genomic_DNA"/>
</dbReference>
<evidence type="ECO:0000313" key="9">
    <source>
        <dbReference type="Proteomes" id="UP000005387"/>
    </source>
</evidence>
<feature type="domain" description="GGDEF" evidence="7">
    <location>
        <begin position="405"/>
        <end position="535"/>
    </location>
</feature>
<dbReference type="InterPro" id="IPR029787">
    <property type="entry name" value="Nucleotide_cyclase"/>
</dbReference>
<sequence>MLEQVISIIYASVTRRKYKLTLPMLLSALTALAVLLTLVVTLTASYHSQRQSLYDTTLQLNNTSATRMSLTMDSLFQSMHASLQTASAFLRDNPSLSEAGVLDHLEYSRKTSSYFNSIFWVNNKGIVKSISPPAIALKGKKLTTQASQEALAAKAPYVSTPYISATGRLIVLITEPVFDKQGSYQGYIGGTIYLHEKNILSTIFGSNLIDSAGSYFYVVDTTGKLVFHPDPDLLGDDVSANDVVRKLMKGFNGEEKVINTQGETFLAGFSNVTSNGWGIVVQSPVETIYEQLNRQIRSTAIYMGLPFLIIMLLAMFIARRLAMPFAALADYIGHAADGQSFSPPIKRNHWNREAFVLTQTVLGAVESMRKQSEELTHAALVDPLTGLLNRRALEEEMSKRAENEEPFSLVVLDIDRFKCVNDTLGHQVGDEVLKSLADVLNHSVRAHDMCCRFGGEEFVILLPGSGVEEAFHLAERIRLTIEKTATPANRVITVSLGIAAYPQHAADTNTLFKLADEALYAAKEAGRNRTMLAGQASSSDLQSKLPFSR</sequence>
<dbReference type="InterPro" id="IPR000160">
    <property type="entry name" value="GGDEF_dom"/>
</dbReference>
<organism evidence="8 9">
    <name type="scientific">Paenibacillus curdlanolyticus YK9</name>
    <dbReference type="NCBI Taxonomy" id="717606"/>
    <lineage>
        <taxon>Bacteria</taxon>
        <taxon>Bacillati</taxon>
        <taxon>Bacillota</taxon>
        <taxon>Bacilli</taxon>
        <taxon>Bacillales</taxon>
        <taxon>Paenibacillaceae</taxon>
        <taxon>Paenibacillus</taxon>
    </lineage>
</organism>
<feature type="transmembrane region" description="Helical" evidence="6">
    <location>
        <begin position="20"/>
        <end position="42"/>
    </location>
</feature>
<dbReference type="PANTHER" id="PTHR45138:SF9">
    <property type="entry name" value="DIGUANYLATE CYCLASE DGCM-RELATED"/>
    <property type="match status" value="1"/>
</dbReference>
<accession>E0I7Y6</accession>
<gene>
    <name evidence="8" type="ORF">PaecuDRAFT_1737</name>
</gene>
<protein>
    <submittedName>
        <fullName evidence="8">Diguanylate cyclase</fullName>
    </submittedName>
</protein>
<comment type="subcellular location">
    <subcellularLocation>
        <location evidence="1">Cell membrane</location>
        <topology evidence="1">Multi-pass membrane protein</topology>
    </subcellularLocation>
</comment>
<proteinExistence type="predicted"/>
<dbReference type="PROSITE" id="PS50887">
    <property type="entry name" value="GGDEF"/>
    <property type="match status" value="1"/>
</dbReference>
<dbReference type="STRING" id="717606.PaecuDRAFT_1737"/>
<dbReference type="SUPFAM" id="SSF55073">
    <property type="entry name" value="Nucleotide cyclase"/>
    <property type="match status" value="1"/>
</dbReference>
<evidence type="ECO:0000256" key="5">
    <source>
        <dbReference type="ARBA" id="ARBA00023136"/>
    </source>
</evidence>
<evidence type="ECO:0000259" key="7">
    <source>
        <dbReference type="PROSITE" id="PS50887"/>
    </source>
</evidence>
<name>E0I7Y6_9BACL</name>
<dbReference type="GO" id="GO:0005886">
    <property type="term" value="C:plasma membrane"/>
    <property type="evidence" value="ECO:0007669"/>
    <property type="project" value="UniProtKB-SubCell"/>
</dbReference>
<dbReference type="Pfam" id="PF00990">
    <property type="entry name" value="GGDEF"/>
    <property type="match status" value="1"/>
</dbReference>
<dbReference type="InterPro" id="IPR050469">
    <property type="entry name" value="Diguanylate_Cyclase"/>
</dbReference>
<keyword evidence="9" id="KW-1185">Reference proteome</keyword>
<dbReference type="Proteomes" id="UP000005387">
    <property type="component" value="Unassembled WGS sequence"/>
</dbReference>
<dbReference type="InterPro" id="IPR029151">
    <property type="entry name" value="Sensor-like_sf"/>
</dbReference>
<evidence type="ECO:0000313" key="8">
    <source>
        <dbReference type="EMBL" id="EFM11291.1"/>
    </source>
</evidence>
<dbReference type="InterPro" id="IPR033479">
    <property type="entry name" value="dCache_1"/>
</dbReference>
<dbReference type="Pfam" id="PF02743">
    <property type="entry name" value="dCache_1"/>
    <property type="match status" value="1"/>
</dbReference>
<dbReference type="AlphaFoldDB" id="E0I7Y6"/>
<evidence type="ECO:0000256" key="6">
    <source>
        <dbReference type="SAM" id="Phobius"/>
    </source>
</evidence>
<dbReference type="Gene3D" id="3.30.450.20">
    <property type="entry name" value="PAS domain"/>
    <property type="match status" value="2"/>
</dbReference>
<dbReference type="Gene3D" id="3.30.70.270">
    <property type="match status" value="1"/>
</dbReference>
<keyword evidence="4 6" id="KW-1133">Transmembrane helix</keyword>
<dbReference type="SUPFAM" id="SSF103190">
    <property type="entry name" value="Sensory domain-like"/>
    <property type="match status" value="1"/>
</dbReference>